<keyword evidence="2" id="KW-1185">Reference proteome</keyword>
<evidence type="ECO:0000259" key="1">
    <source>
        <dbReference type="Pfam" id="PF13456"/>
    </source>
</evidence>
<proteinExistence type="predicted"/>
<dbReference type="CDD" id="cd06222">
    <property type="entry name" value="RNase_H_like"/>
    <property type="match status" value="1"/>
</dbReference>
<dbReference type="InterPro" id="IPR002156">
    <property type="entry name" value="RNaseH_domain"/>
</dbReference>
<dbReference type="InterPro" id="IPR036397">
    <property type="entry name" value="RNaseH_sf"/>
</dbReference>
<dbReference type="KEGG" id="nnu:104594000"/>
<dbReference type="InterPro" id="IPR053151">
    <property type="entry name" value="RNase_H-like"/>
</dbReference>
<name>A0A1U7ZL43_NELNU</name>
<dbReference type="AlphaFoldDB" id="A0A1U7ZL43"/>
<dbReference type="InParanoid" id="A0A1U7ZL43"/>
<evidence type="ECO:0000313" key="2">
    <source>
        <dbReference type="Proteomes" id="UP000189703"/>
    </source>
</evidence>
<dbReference type="GeneID" id="104594000"/>
<dbReference type="PANTHER" id="PTHR47723">
    <property type="entry name" value="OS05G0353850 PROTEIN"/>
    <property type="match status" value="1"/>
</dbReference>
<protein>
    <submittedName>
        <fullName evidence="3">Uncharacterized protein LOC104594000</fullName>
    </submittedName>
</protein>
<dbReference type="InterPro" id="IPR012337">
    <property type="entry name" value="RNaseH-like_sf"/>
</dbReference>
<reference evidence="3" key="1">
    <citation type="submission" date="2025-08" db="UniProtKB">
        <authorList>
            <consortium name="RefSeq"/>
        </authorList>
    </citation>
    <scope>IDENTIFICATION</scope>
</reference>
<sequence>MGAVWETWPIGHWWGNKGGEWKHHCMFSSPTQYADVVNSELKAAVFGVEKAKELGINRLIIEGDSKGVVNWLRKEEGAIWRLRNEFRCFKQASKDMEIHIRWIRRSVNSIADGLAKQGVERQSMFWATLWLVGYLLGPFGACL</sequence>
<dbReference type="GO" id="GO:0004523">
    <property type="term" value="F:RNA-DNA hybrid ribonuclease activity"/>
    <property type="evidence" value="ECO:0007669"/>
    <property type="project" value="InterPro"/>
</dbReference>
<dbReference type="SUPFAM" id="SSF53098">
    <property type="entry name" value="Ribonuclease H-like"/>
    <property type="match status" value="1"/>
</dbReference>
<gene>
    <name evidence="3" type="primary">LOC104594000</name>
</gene>
<evidence type="ECO:0000313" key="3">
    <source>
        <dbReference type="RefSeq" id="XP_010252424.1"/>
    </source>
</evidence>
<dbReference type="RefSeq" id="XP_010252424.1">
    <property type="nucleotide sequence ID" value="XM_010254122.1"/>
</dbReference>
<dbReference type="eggNOG" id="ENOG502SYYJ">
    <property type="taxonomic scope" value="Eukaryota"/>
</dbReference>
<dbReference type="OrthoDB" id="1002395at2759"/>
<dbReference type="PANTHER" id="PTHR47723:SF22">
    <property type="entry name" value="RNASE H TYPE-1 DOMAIN-CONTAINING PROTEIN"/>
    <property type="match status" value="1"/>
</dbReference>
<accession>A0A1U7ZL43</accession>
<dbReference type="GO" id="GO:0003676">
    <property type="term" value="F:nucleic acid binding"/>
    <property type="evidence" value="ECO:0007669"/>
    <property type="project" value="InterPro"/>
</dbReference>
<dbReference type="Gene3D" id="3.30.420.10">
    <property type="entry name" value="Ribonuclease H-like superfamily/Ribonuclease H"/>
    <property type="match status" value="1"/>
</dbReference>
<dbReference type="Pfam" id="PF13456">
    <property type="entry name" value="RVT_3"/>
    <property type="match status" value="1"/>
</dbReference>
<dbReference type="InterPro" id="IPR044730">
    <property type="entry name" value="RNase_H-like_dom_plant"/>
</dbReference>
<organism evidence="2 3">
    <name type="scientific">Nelumbo nucifera</name>
    <name type="common">Sacred lotus</name>
    <dbReference type="NCBI Taxonomy" id="4432"/>
    <lineage>
        <taxon>Eukaryota</taxon>
        <taxon>Viridiplantae</taxon>
        <taxon>Streptophyta</taxon>
        <taxon>Embryophyta</taxon>
        <taxon>Tracheophyta</taxon>
        <taxon>Spermatophyta</taxon>
        <taxon>Magnoliopsida</taxon>
        <taxon>Proteales</taxon>
        <taxon>Nelumbonaceae</taxon>
        <taxon>Nelumbo</taxon>
    </lineage>
</organism>
<dbReference type="Proteomes" id="UP000189703">
    <property type="component" value="Unplaced"/>
</dbReference>
<feature type="domain" description="RNase H type-1" evidence="1">
    <location>
        <begin position="31"/>
        <end position="117"/>
    </location>
</feature>